<dbReference type="InterPro" id="IPR032286">
    <property type="entry name" value="DUF4837"/>
</dbReference>
<sequence>MNKTHFLCLLLSVILFSCFKKESNLPRKTTGKINTISVVIDDQLWNGEIGDSIRNKFASPVIGLPEEEPLFTINQYPVKLMEGFAINTRAIIVVKKGLKKKFEIKNNQYATPQKVFHLSGATATEVLDLIEQHYQEMIELIEQGEIKESQRINKKLIASNSFIGRRFNIAIQIPSHFQLVMQKPNFVWLKKKIISGSSSLLLYQVPLKTITKERVELAILKMRDSIGQFIQGREPNTYMISETGYTPYFFKSKLDNRLAYETRGTWQLHNDYMSGPFINYTLVDTATNKVLVLEGFCYSPSKDKRDVMHELEAIIHSVHLLKSNTFTPHKKKIHGTRMED</sequence>
<keyword evidence="2" id="KW-1185">Reference proteome</keyword>
<reference evidence="1 2" key="2">
    <citation type="submission" date="2023-06" db="EMBL/GenBank/DDBJ databases">
        <title>Complete Genome Sequence of Flavobacterium keumense K3R-10.</title>
        <authorList>
            <person name="Jeong H."/>
            <person name="Jhang S.Y."/>
            <person name="Kim J.N."/>
        </authorList>
    </citation>
    <scope>NUCLEOTIDE SEQUENCE [LARGE SCALE GENOMIC DNA]</scope>
    <source>
        <strain evidence="1 2">K3R-10</strain>
    </source>
</reference>
<organism evidence="1 2">
    <name type="scientific">Flavobacterium keumense</name>
    <dbReference type="NCBI Taxonomy" id="1306518"/>
    <lineage>
        <taxon>Bacteria</taxon>
        <taxon>Pseudomonadati</taxon>
        <taxon>Bacteroidota</taxon>
        <taxon>Flavobacteriia</taxon>
        <taxon>Flavobacteriales</taxon>
        <taxon>Flavobacteriaceae</taxon>
        <taxon>Flavobacterium</taxon>
    </lineage>
</organism>
<dbReference type="EMBL" id="CP092332">
    <property type="protein sequence ID" value="WGK95258.1"/>
    <property type="molecule type" value="Genomic_DNA"/>
</dbReference>
<name>A0ABY8N6I4_9FLAO</name>
<reference evidence="1 2" key="1">
    <citation type="submission" date="2022-02" db="EMBL/GenBank/DDBJ databases">
        <authorList>
            <person name="Cha I.-T."/>
            <person name="Lee K.-E."/>
            <person name="Park S.-J."/>
        </authorList>
    </citation>
    <scope>NUCLEOTIDE SEQUENCE [LARGE SCALE GENOMIC DNA]</scope>
    <source>
        <strain evidence="1 2">K3R-10</strain>
    </source>
</reference>
<dbReference type="Pfam" id="PF16125">
    <property type="entry name" value="DUF4837"/>
    <property type="match status" value="1"/>
</dbReference>
<gene>
    <name evidence="1" type="ORF">MG292_03230</name>
</gene>
<dbReference type="PROSITE" id="PS51257">
    <property type="entry name" value="PROKAR_LIPOPROTEIN"/>
    <property type="match status" value="1"/>
</dbReference>
<dbReference type="Proteomes" id="UP001232117">
    <property type="component" value="Chromosome"/>
</dbReference>
<dbReference type="RefSeq" id="WP_264534133.1">
    <property type="nucleotide sequence ID" value="NZ_CP092332.1"/>
</dbReference>
<accession>A0ABY8N6I4</accession>
<proteinExistence type="predicted"/>
<protein>
    <submittedName>
        <fullName evidence="1">DUF4837 family protein</fullName>
    </submittedName>
</protein>
<evidence type="ECO:0000313" key="1">
    <source>
        <dbReference type="EMBL" id="WGK95258.1"/>
    </source>
</evidence>
<evidence type="ECO:0000313" key="2">
    <source>
        <dbReference type="Proteomes" id="UP001232117"/>
    </source>
</evidence>